<dbReference type="InterPro" id="IPR032312">
    <property type="entry name" value="LacZ_4"/>
</dbReference>
<dbReference type="GO" id="GO:0004565">
    <property type="term" value="F:beta-galactosidase activity"/>
    <property type="evidence" value="ECO:0007669"/>
    <property type="project" value="UniProtKB-EC"/>
</dbReference>
<dbReference type="PROSITE" id="PS00608">
    <property type="entry name" value="GLYCOSYL_HYDROL_F2_2"/>
    <property type="match status" value="1"/>
</dbReference>
<dbReference type="InterPro" id="IPR013783">
    <property type="entry name" value="Ig-like_fold"/>
</dbReference>
<evidence type="ECO:0000256" key="3">
    <source>
        <dbReference type="ARBA" id="ARBA00012756"/>
    </source>
</evidence>
<dbReference type="InterPro" id="IPR011013">
    <property type="entry name" value="Gal_mutarotase_sf_dom"/>
</dbReference>
<dbReference type="SUPFAM" id="SSF49303">
    <property type="entry name" value="beta-Galactosidase/glucuronidase domain"/>
    <property type="match status" value="2"/>
</dbReference>
<dbReference type="InterPro" id="IPR017853">
    <property type="entry name" value="GH"/>
</dbReference>
<dbReference type="PANTHER" id="PTHR46323">
    <property type="entry name" value="BETA-GALACTOSIDASE"/>
    <property type="match status" value="1"/>
</dbReference>
<dbReference type="Gene3D" id="2.60.40.10">
    <property type="entry name" value="Immunoglobulins"/>
    <property type="match status" value="2"/>
</dbReference>
<dbReference type="EMBL" id="QJVC01000016">
    <property type="protein sequence ID" value="PYI37812.1"/>
    <property type="molecule type" value="Genomic_DNA"/>
</dbReference>
<dbReference type="SMART" id="SM01038">
    <property type="entry name" value="Bgal_small_N"/>
    <property type="match status" value="1"/>
</dbReference>
<dbReference type="InterPro" id="IPR006103">
    <property type="entry name" value="Glyco_hydro_2_cat"/>
</dbReference>
<dbReference type="InterPro" id="IPR006101">
    <property type="entry name" value="Glyco_hydro_2"/>
</dbReference>
<dbReference type="InterPro" id="IPR006104">
    <property type="entry name" value="Glyco_hydro_2_N"/>
</dbReference>
<dbReference type="EC" id="3.2.1.23" evidence="3"/>
<dbReference type="GO" id="GO:0009341">
    <property type="term" value="C:beta-galactosidase complex"/>
    <property type="evidence" value="ECO:0007669"/>
    <property type="project" value="InterPro"/>
</dbReference>
<dbReference type="Pfam" id="PF02836">
    <property type="entry name" value="Glyco_hydro_2_C"/>
    <property type="match status" value="1"/>
</dbReference>
<dbReference type="Gene3D" id="2.70.98.10">
    <property type="match status" value="1"/>
</dbReference>
<dbReference type="PRINTS" id="PR00132">
    <property type="entry name" value="GLHYDRLASE2"/>
</dbReference>
<dbReference type="RefSeq" id="WP_110485851.1">
    <property type="nucleotide sequence ID" value="NZ_QJVC01000016.1"/>
</dbReference>
<dbReference type="InterPro" id="IPR004199">
    <property type="entry name" value="B-gal_small/dom_5"/>
</dbReference>
<dbReference type="SUPFAM" id="SSF74650">
    <property type="entry name" value="Galactose mutarotase-like"/>
    <property type="match status" value="1"/>
</dbReference>
<evidence type="ECO:0000256" key="7">
    <source>
        <dbReference type="ARBA" id="ARBA00032230"/>
    </source>
</evidence>
<dbReference type="InterPro" id="IPR023232">
    <property type="entry name" value="Glyco_hydro_2_AS"/>
</dbReference>
<gene>
    <name evidence="9" type="ORF">CVS30_13485</name>
</gene>
<dbReference type="InterPro" id="IPR050347">
    <property type="entry name" value="Bact_Beta-galactosidase"/>
</dbReference>
<dbReference type="SUPFAM" id="SSF49785">
    <property type="entry name" value="Galactose-binding domain-like"/>
    <property type="match status" value="1"/>
</dbReference>
<dbReference type="InterPro" id="IPR008979">
    <property type="entry name" value="Galactose-bd-like_sf"/>
</dbReference>
<dbReference type="Proteomes" id="UP000247980">
    <property type="component" value="Unassembled WGS sequence"/>
</dbReference>
<dbReference type="InterPro" id="IPR023230">
    <property type="entry name" value="Glyco_hydro_2_CS"/>
</dbReference>
<dbReference type="PROSITE" id="PS00719">
    <property type="entry name" value="GLYCOSYL_HYDROL_F2_1"/>
    <property type="match status" value="1"/>
</dbReference>
<dbReference type="InterPro" id="IPR014718">
    <property type="entry name" value="GH-type_carb-bd"/>
</dbReference>
<comment type="catalytic activity">
    <reaction evidence="1">
        <text>Hydrolysis of terminal non-reducing beta-D-galactose residues in beta-D-galactosides.</text>
        <dbReference type="EC" id="3.2.1.23"/>
    </reaction>
</comment>
<keyword evidence="10" id="KW-1185">Reference proteome</keyword>
<evidence type="ECO:0000313" key="10">
    <source>
        <dbReference type="Proteomes" id="UP000247980"/>
    </source>
</evidence>
<dbReference type="Pfam" id="PF16353">
    <property type="entry name" value="LacZ_4"/>
    <property type="match status" value="1"/>
</dbReference>
<evidence type="ECO:0000256" key="6">
    <source>
        <dbReference type="ARBA" id="ARBA00023295"/>
    </source>
</evidence>
<dbReference type="OrthoDB" id="9762066at2"/>
<comment type="similarity">
    <text evidence="2">Belongs to the glycosyl hydrolase 2 family.</text>
</comment>
<comment type="caution">
    <text evidence="9">The sequence shown here is derived from an EMBL/GenBank/DDBJ whole genome shotgun (WGS) entry which is preliminary data.</text>
</comment>
<protein>
    <recommendedName>
        <fullName evidence="4">Beta-galactosidase</fullName>
        <ecNumber evidence="3">3.2.1.23</ecNumber>
    </recommendedName>
    <alternativeName>
        <fullName evidence="7">Lactase</fullName>
    </alternativeName>
</protein>
<accession>A0A2V5IR01</accession>
<evidence type="ECO:0000313" key="9">
    <source>
        <dbReference type="EMBL" id="PYI37812.1"/>
    </source>
</evidence>
<reference evidence="9 10" key="1">
    <citation type="submission" date="2018-05" db="EMBL/GenBank/DDBJ databases">
        <title>Genetic diversity of glacier-inhabiting Cryobacterium bacteria in China and description of Cryobacterium mengkeensis sp. nov. and Arthrobacter glacialis sp. nov.</title>
        <authorList>
            <person name="Liu Q."/>
            <person name="Xin Y.-H."/>
        </authorList>
    </citation>
    <scope>NUCLEOTIDE SEQUENCE [LARGE SCALE GENOMIC DNA]</scope>
    <source>
        <strain evidence="9 10">B7</strain>
    </source>
</reference>
<feature type="domain" description="Beta galactosidase small chain/" evidence="8">
    <location>
        <begin position="730"/>
        <end position="1013"/>
    </location>
</feature>
<sequence length="1015" mass="110843">MSSSYITDQGPGSGLRVPARSWLNSDAPSLSLNGDWRFRLLPTAPGTPGAGSVLPTGETVEGVASESFDDSSWDTLAVPSHWVLAEDGKYGRPIYTNVQYPFPIDPPFVPDANPTGDYRRTFDVPDSWFESTTAALTLRFDGVESRYKVWVNGVEIGVGSGSRLAQEFDVSEALRPGKNLLVVRVHQWSAASYLEDQDQWWLPGIFRDVKLQARPVGGLTDVWLRTDWSGSGTITPEITADPAAFPVTLRVPELGLEVIWDSPADVAPVSIDAVEPWSAEVPRLYDASVSSAAESISLRLGFRTVKIVGDQFLVNGRKVIFHGVNRHETNADRGRVFDEASAREDLALMKRFNVNAIRTSHYPPHPRFLDLADELGFWVILECDLETHGFHALKWVGNPSDDPAWRDALVDRMERTVERDKNHASIVMWSLGNESGTGANLAAMAAWTHARDLSRPVHYEGDYTGAYTDVYSRMYSSIPETDSIGRNDSHALLLGCNAIESARQRTRPFILCEYVHAMGNGPGAIDQYEDLVDKYPRLHGGFVWEWRDHGIRTRTADGTEFFAYGGDFDEVIHDGNFVMDGMILSDSTPTPGLFEYKQIVSPIRLALTLNAEGNAGLTVANLRHTSDASDVVLRWRVEHNGTRVDAGELTTDGANGPLQAGDSLTLTLPTIVAAAEGETWLSVEAVLREATAWAPAGHPLSETQLDLSPAQPPLRVPRPASPIAGAAPVELGPATFDAGSLVTLAGLPVAGPRLELWRAPTDNDKGQGFGAYGPEDPWINSGRGVPAPSSAVVWQQAGLDRLTRRVEDVAALPQGLRVRSRYAAANSGHDVAVEENWQLSGDELWLRIDIAPSAGWDLVFPRIGVRLDLPSEVDGASWFGAGPRESYPDSLHSAVVGTHGGSLEELNVNYARPQETGHHSDVRWVELSRDGAPWLRIEADPDALGRRPGFSLAKNTAQEVALAPHPHELPESQHSYLYLDAAQHGLGSRACGPDVWPDFALRPEARTLVLRIRAA</sequence>
<name>A0A2V5IR01_9MICC</name>
<evidence type="ECO:0000259" key="8">
    <source>
        <dbReference type="SMART" id="SM01038"/>
    </source>
</evidence>
<evidence type="ECO:0000256" key="4">
    <source>
        <dbReference type="ARBA" id="ARBA00013303"/>
    </source>
</evidence>
<dbReference type="Gene3D" id="2.60.120.260">
    <property type="entry name" value="Galactose-binding domain-like"/>
    <property type="match status" value="1"/>
</dbReference>
<dbReference type="GO" id="GO:0030246">
    <property type="term" value="F:carbohydrate binding"/>
    <property type="evidence" value="ECO:0007669"/>
    <property type="project" value="InterPro"/>
</dbReference>
<proteinExistence type="inferred from homology"/>
<dbReference type="GO" id="GO:0005990">
    <property type="term" value="P:lactose catabolic process"/>
    <property type="evidence" value="ECO:0007669"/>
    <property type="project" value="TreeGrafter"/>
</dbReference>
<dbReference type="Pfam" id="PF02837">
    <property type="entry name" value="Glyco_hydro_2_N"/>
    <property type="match status" value="1"/>
</dbReference>
<keyword evidence="6" id="KW-0326">Glycosidase</keyword>
<dbReference type="AlphaFoldDB" id="A0A2V5IR01"/>
<evidence type="ECO:0000256" key="5">
    <source>
        <dbReference type="ARBA" id="ARBA00022801"/>
    </source>
</evidence>
<dbReference type="Gene3D" id="3.20.20.80">
    <property type="entry name" value="Glycosidases"/>
    <property type="match status" value="1"/>
</dbReference>
<dbReference type="InterPro" id="IPR036156">
    <property type="entry name" value="Beta-gal/glucu_dom_sf"/>
</dbReference>
<dbReference type="SUPFAM" id="SSF51445">
    <property type="entry name" value="(Trans)glycosidases"/>
    <property type="match status" value="1"/>
</dbReference>
<dbReference type="Pfam" id="PF02929">
    <property type="entry name" value="Bgal_small_N"/>
    <property type="match status" value="1"/>
</dbReference>
<organism evidence="9 10">
    <name type="scientific">Arthrobacter psychrolactophilus</name>
    <dbReference type="NCBI Taxonomy" id="92442"/>
    <lineage>
        <taxon>Bacteria</taxon>
        <taxon>Bacillati</taxon>
        <taxon>Actinomycetota</taxon>
        <taxon>Actinomycetes</taxon>
        <taxon>Micrococcales</taxon>
        <taxon>Micrococcaceae</taxon>
        <taxon>Arthrobacter</taxon>
    </lineage>
</organism>
<evidence type="ECO:0000256" key="2">
    <source>
        <dbReference type="ARBA" id="ARBA00007401"/>
    </source>
</evidence>
<keyword evidence="5" id="KW-0378">Hydrolase</keyword>
<evidence type="ECO:0000256" key="1">
    <source>
        <dbReference type="ARBA" id="ARBA00001412"/>
    </source>
</evidence>
<dbReference type="PANTHER" id="PTHR46323:SF2">
    <property type="entry name" value="BETA-GALACTOSIDASE"/>
    <property type="match status" value="1"/>
</dbReference>